<dbReference type="EMBL" id="JADFUA010000001">
    <property type="protein sequence ID" value="MBE9608209.1"/>
    <property type="molecule type" value="Genomic_DNA"/>
</dbReference>
<accession>A0A8J7K9J2</accession>
<reference evidence="4 5" key="1">
    <citation type="submission" date="2020-10" db="EMBL/GenBank/DDBJ databases">
        <title>The genome sequence of Chitinilyticum litopenaei 4Y14.</title>
        <authorList>
            <person name="Liu Y."/>
        </authorList>
    </citation>
    <scope>NUCLEOTIDE SEQUENCE [LARGE SCALE GENOMIC DNA]</scope>
    <source>
        <strain evidence="4 5">4Y14</strain>
    </source>
</reference>
<keyword evidence="5" id="KW-1185">Reference proteome</keyword>
<feature type="signal peptide" evidence="2">
    <location>
        <begin position="1"/>
        <end position="19"/>
    </location>
</feature>
<gene>
    <name evidence="4" type="ORF">INR99_02500</name>
</gene>
<sequence>MSRLLLSLLLCFVAGSAFAKMYRWVDEKGQVQYSDKPPSGVQKVSEVDRNGRVRTGPDGQIMTDDERAKVDAEKRKQLELERRDKALLQTYNSLEEFDARRDLQLDAVKAGITSNEMRRKTVAERLQKQQAQADGYQKRKRAVPDDLNSEIELTRKEIADIDRNIAKQKEEMDLVQQRTEADKKRWSELKAKQNQPR</sequence>
<protein>
    <submittedName>
        <fullName evidence="4">DUF4124 domain-containing protein</fullName>
    </submittedName>
</protein>
<dbReference type="Pfam" id="PF13511">
    <property type="entry name" value="DUF4124"/>
    <property type="match status" value="1"/>
</dbReference>
<feature type="compositionally biased region" description="Basic and acidic residues" evidence="1">
    <location>
        <begin position="179"/>
        <end position="191"/>
    </location>
</feature>
<name>A0A8J7K9J2_9NEIS</name>
<dbReference type="AlphaFoldDB" id="A0A8J7K9J2"/>
<dbReference type="Proteomes" id="UP000604481">
    <property type="component" value="Unassembled WGS sequence"/>
</dbReference>
<dbReference type="InterPro" id="IPR025392">
    <property type="entry name" value="DUF4124"/>
</dbReference>
<organism evidence="4 5">
    <name type="scientific">Chitinilyticum piscinae</name>
    <dbReference type="NCBI Taxonomy" id="2866724"/>
    <lineage>
        <taxon>Bacteria</taxon>
        <taxon>Pseudomonadati</taxon>
        <taxon>Pseudomonadota</taxon>
        <taxon>Betaproteobacteria</taxon>
        <taxon>Neisseriales</taxon>
        <taxon>Chitinibacteraceae</taxon>
        <taxon>Chitinilyticum</taxon>
    </lineage>
</organism>
<evidence type="ECO:0000256" key="1">
    <source>
        <dbReference type="SAM" id="MobiDB-lite"/>
    </source>
</evidence>
<feature type="chain" id="PRO_5035319875" evidence="2">
    <location>
        <begin position="20"/>
        <end position="197"/>
    </location>
</feature>
<dbReference type="RefSeq" id="WP_194114708.1">
    <property type="nucleotide sequence ID" value="NZ_JADFUA010000001.1"/>
</dbReference>
<evidence type="ECO:0000259" key="3">
    <source>
        <dbReference type="Pfam" id="PF13511"/>
    </source>
</evidence>
<feature type="domain" description="DUF4124" evidence="3">
    <location>
        <begin position="8"/>
        <end position="48"/>
    </location>
</feature>
<proteinExistence type="predicted"/>
<evidence type="ECO:0000313" key="4">
    <source>
        <dbReference type="EMBL" id="MBE9608209.1"/>
    </source>
</evidence>
<evidence type="ECO:0000256" key="2">
    <source>
        <dbReference type="SAM" id="SignalP"/>
    </source>
</evidence>
<evidence type="ECO:0000313" key="5">
    <source>
        <dbReference type="Proteomes" id="UP000604481"/>
    </source>
</evidence>
<feature type="region of interest" description="Disordered" evidence="1">
    <location>
        <begin position="35"/>
        <end position="64"/>
    </location>
</feature>
<feature type="region of interest" description="Disordered" evidence="1">
    <location>
        <begin position="166"/>
        <end position="197"/>
    </location>
</feature>
<comment type="caution">
    <text evidence="4">The sequence shown here is derived from an EMBL/GenBank/DDBJ whole genome shotgun (WGS) entry which is preliminary data.</text>
</comment>
<keyword evidence="2" id="KW-0732">Signal</keyword>